<evidence type="ECO:0000256" key="11">
    <source>
        <dbReference type="ARBA" id="ARBA00023146"/>
    </source>
</evidence>
<dbReference type="InterPro" id="IPR045060">
    <property type="entry name" value="Phe-tRNA-ligase_IIc_bsu"/>
</dbReference>
<dbReference type="InterPro" id="IPR045864">
    <property type="entry name" value="aa-tRNA-synth_II/BPL/LPL"/>
</dbReference>
<dbReference type="Proteomes" id="UP000060390">
    <property type="component" value="Chromosome"/>
</dbReference>
<dbReference type="InterPro" id="IPR041616">
    <property type="entry name" value="PheRS_beta_core"/>
</dbReference>
<dbReference type="Pfam" id="PF17759">
    <property type="entry name" value="tRNA_synthFbeta"/>
    <property type="match status" value="1"/>
</dbReference>
<feature type="binding site" evidence="12">
    <location>
        <position position="351"/>
    </location>
    <ligand>
        <name>Mg(2+)</name>
        <dbReference type="ChEBI" id="CHEBI:18420"/>
        <note>shared with alpha subunit</note>
    </ligand>
</feature>
<dbReference type="GO" id="GO:0006432">
    <property type="term" value="P:phenylalanyl-tRNA aminoacylation"/>
    <property type="evidence" value="ECO:0007669"/>
    <property type="project" value="UniProtKB-UniRule"/>
</dbReference>
<evidence type="ECO:0000256" key="4">
    <source>
        <dbReference type="ARBA" id="ARBA00022490"/>
    </source>
</evidence>
<dbReference type="GO" id="GO:0004826">
    <property type="term" value="F:phenylalanine-tRNA ligase activity"/>
    <property type="evidence" value="ECO:0007669"/>
    <property type="project" value="UniProtKB-UniRule"/>
</dbReference>
<dbReference type="AlphaFoldDB" id="A0A0N9MYV6"/>
<protein>
    <recommendedName>
        <fullName evidence="12">Phenylalanine--tRNA ligase beta subunit</fullName>
        <ecNumber evidence="12">6.1.1.20</ecNumber>
    </recommendedName>
    <alternativeName>
        <fullName evidence="12">Phenylalanyl-tRNA synthetase beta subunit</fullName>
        <shortName evidence="12">PheRS</shortName>
    </alternativeName>
</protein>
<dbReference type="KEGG" id="hsf:HLASA_2061"/>
<gene>
    <name evidence="12 15" type="primary">pheT</name>
    <name evidence="15" type="ORF">HLASA_2061</name>
</gene>
<feature type="binding site" evidence="12">
    <location>
        <position position="347"/>
    </location>
    <ligand>
        <name>Mg(2+)</name>
        <dbReference type="ChEBI" id="CHEBI:18420"/>
        <note>shared with alpha subunit</note>
    </ligand>
</feature>
<feature type="binding site" evidence="12">
    <location>
        <position position="350"/>
    </location>
    <ligand>
        <name>Mg(2+)</name>
        <dbReference type="ChEBI" id="CHEBI:18420"/>
        <note>shared with alpha subunit</note>
    </ligand>
</feature>
<keyword evidence="6 12" id="KW-0479">Metal-binding</keyword>
<dbReference type="GeneID" id="26011394"/>
<feature type="binding site" evidence="12">
    <location>
        <position position="341"/>
    </location>
    <ligand>
        <name>Mg(2+)</name>
        <dbReference type="ChEBI" id="CHEBI:18420"/>
        <note>shared with alpha subunit</note>
    </ligand>
</feature>
<dbReference type="EC" id="6.1.1.20" evidence="12"/>
<sequence length="572" mass="63480">MPVVDVDPDELRRMTGHEEKSDDELKDDLFGLGIEFEGETEDGEFQLEFEADRLDRLSIAGIARSLRYQYGDARGVYVPETNDADWTIEVAESVPEERPYVTGAIVRGLDMDEGDLEAIIQLQEKLHATMGRKRAKGAIGIHDLTMLKGTVAGRDHEKSIRYVGVEPEGDTFVPLDADRALTNAAVIEEHPVGQTYGDLVSEYDRYPAIYDDIGLFSFPPVINGRRTEVSTKSHELFIEMTGTDQWTIDKMLNVVCYALDARGGRVEEVEVTYPDGTVTRPDLTVDEKRVEHRQIERTLGIDLDEDEAIDLFERSGLDAETEIVGDDELAYDVSIPPYRVDVLHPVDLVDDVGRAYGFNNLTPRYPNVSTVGSRTEAARHEEAVRNVLVGLGFDYMLNFNLTSEAENFERMRLDPGDDAVGAARAPTIMEPYSQDFTIVRTWALPSLLMVLENNTHREYPQDLAEIGFAAHVDETTLTNVAERRTVAAVLARNDASFEDAKGRLQALARNFGVDLATPPTEHPSFIEGRAADVVLDGDAVGVIGELHPAVLVEHDLEVPAAGFEFRLDGLDG</sequence>
<dbReference type="HAMAP" id="MF_00284">
    <property type="entry name" value="Phe_tRNA_synth_beta2"/>
    <property type="match status" value="1"/>
</dbReference>
<dbReference type="InterPro" id="IPR004531">
    <property type="entry name" value="Phe-tRNA-synth_IIc_bsu_arc_euk"/>
</dbReference>
<dbReference type="SUPFAM" id="SSF46955">
    <property type="entry name" value="Putative DNA-binding domain"/>
    <property type="match status" value="2"/>
</dbReference>
<dbReference type="SMART" id="SM00873">
    <property type="entry name" value="B3_4"/>
    <property type="match status" value="1"/>
</dbReference>
<dbReference type="InterPro" id="IPR009061">
    <property type="entry name" value="DNA-bd_dom_put_sf"/>
</dbReference>
<accession>A0A0N9MYV6</accession>
<dbReference type="PROSITE" id="PS51483">
    <property type="entry name" value="B5"/>
    <property type="match status" value="1"/>
</dbReference>
<comment type="subunit">
    <text evidence="12">Tetramer of two alpha and two beta subunits.</text>
</comment>
<dbReference type="Gene3D" id="3.50.40.10">
    <property type="entry name" value="Phenylalanyl-trna Synthetase, Chain B, domain 3"/>
    <property type="match status" value="1"/>
</dbReference>
<evidence type="ECO:0000313" key="15">
    <source>
        <dbReference type="EMBL" id="ALG82931.1"/>
    </source>
</evidence>
<dbReference type="GO" id="GO:0000287">
    <property type="term" value="F:magnesium ion binding"/>
    <property type="evidence" value="ECO:0007669"/>
    <property type="project" value="InterPro"/>
</dbReference>
<evidence type="ECO:0000256" key="5">
    <source>
        <dbReference type="ARBA" id="ARBA00022598"/>
    </source>
</evidence>
<dbReference type="EMBL" id="CP011564">
    <property type="protein sequence ID" value="ALG82931.1"/>
    <property type="molecule type" value="Genomic_DNA"/>
</dbReference>
<dbReference type="PANTHER" id="PTHR10947:SF0">
    <property type="entry name" value="PHENYLALANINE--TRNA LIGASE BETA SUBUNIT"/>
    <property type="match status" value="1"/>
</dbReference>
<proteinExistence type="inferred from homology"/>
<keyword evidence="5 12" id="KW-0436">Ligase</keyword>
<dbReference type="Gene3D" id="3.30.930.10">
    <property type="entry name" value="Bira Bifunctional Protein, Domain 2"/>
    <property type="match status" value="1"/>
</dbReference>
<name>A0A0N9MYV6_9EURY</name>
<evidence type="ECO:0000256" key="9">
    <source>
        <dbReference type="ARBA" id="ARBA00022842"/>
    </source>
</evidence>
<dbReference type="InterPro" id="IPR020825">
    <property type="entry name" value="Phe-tRNA_synthase-like_B3/B4"/>
</dbReference>
<dbReference type="RefSeq" id="WP_054519933.1">
    <property type="nucleotide sequence ID" value="NZ_CP011564.1"/>
</dbReference>
<dbReference type="Pfam" id="PF03484">
    <property type="entry name" value="B5"/>
    <property type="match status" value="1"/>
</dbReference>
<evidence type="ECO:0000256" key="7">
    <source>
        <dbReference type="ARBA" id="ARBA00022741"/>
    </source>
</evidence>
<dbReference type="NCBIfam" id="TIGR00471">
    <property type="entry name" value="pheT_arch"/>
    <property type="match status" value="1"/>
</dbReference>
<comment type="subcellular location">
    <subcellularLocation>
        <location evidence="2 12">Cytoplasm</location>
    </subcellularLocation>
</comment>
<dbReference type="GO" id="GO:0003723">
    <property type="term" value="F:RNA binding"/>
    <property type="evidence" value="ECO:0007669"/>
    <property type="project" value="InterPro"/>
</dbReference>
<evidence type="ECO:0000259" key="14">
    <source>
        <dbReference type="PROSITE" id="PS51483"/>
    </source>
</evidence>
<dbReference type="SMART" id="SM00874">
    <property type="entry name" value="B5"/>
    <property type="match status" value="1"/>
</dbReference>
<dbReference type="GO" id="GO:0009328">
    <property type="term" value="C:phenylalanine-tRNA ligase complex"/>
    <property type="evidence" value="ECO:0007669"/>
    <property type="project" value="TreeGrafter"/>
</dbReference>
<evidence type="ECO:0000256" key="3">
    <source>
        <dbReference type="ARBA" id="ARBA00007438"/>
    </source>
</evidence>
<dbReference type="PATRIC" id="fig|1604004.5.peg.2167"/>
<evidence type="ECO:0000256" key="13">
    <source>
        <dbReference type="SAM" id="MobiDB-lite"/>
    </source>
</evidence>
<dbReference type="GO" id="GO:0005524">
    <property type="term" value="F:ATP binding"/>
    <property type="evidence" value="ECO:0007669"/>
    <property type="project" value="UniProtKB-UniRule"/>
</dbReference>
<keyword evidence="4 12" id="KW-0963">Cytoplasm</keyword>
<dbReference type="CDD" id="cd00769">
    <property type="entry name" value="PheRS_beta_core"/>
    <property type="match status" value="1"/>
</dbReference>
<keyword evidence="7 12" id="KW-0547">Nucleotide-binding</keyword>
<evidence type="ECO:0000256" key="6">
    <source>
        <dbReference type="ARBA" id="ARBA00022723"/>
    </source>
</evidence>
<keyword evidence="10 12" id="KW-0648">Protein biosynthesis</keyword>
<dbReference type="InterPro" id="IPR022918">
    <property type="entry name" value="Phe_tRNA_ligase_beta2_arc"/>
</dbReference>
<feature type="domain" description="B5" evidence="14">
    <location>
        <begin position="283"/>
        <end position="363"/>
    </location>
</feature>
<evidence type="ECO:0000256" key="12">
    <source>
        <dbReference type="HAMAP-Rule" id="MF_00284"/>
    </source>
</evidence>
<dbReference type="FunFam" id="3.50.40.10:FF:000003">
    <property type="entry name" value="Phenylalanine--tRNA ligase beta subunit"/>
    <property type="match status" value="1"/>
</dbReference>
<keyword evidence="11 12" id="KW-0030">Aminoacyl-tRNA synthetase</keyword>
<comment type="catalytic activity">
    <reaction evidence="12">
        <text>tRNA(Phe) + L-phenylalanine + ATP = L-phenylalanyl-tRNA(Phe) + AMP + diphosphate + H(+)</text>
        <dbReference type="Rhea" id="RHEA:19413"/>
        <dbReference type="Rhea" id="RHEA-COMP:9668"/>
        <dbReference type="Rhea" id="RHEA-COMP:9699"/>
        <dbReference type="ChEBI" id="CHEBI:15378"/>
        <dbReference type="ChEBI" id="CHEBI:30616"/>
        <dbReference type="ChEBI" id="CHEBI:33019"/>
        <dbReference type="ChEBI" id="CHEBI:58095"/>
        <dbReference type="ChEBI" id="CHEBI:78442"/>
        <dbReference type="ChEBI" id="CHEBI:78531"/>
        <dbReference type="ChEBI" id="CHEBI:456215"/>
        <dbReference type="EC" id="6.1.1.20"/>
    </reaction>
</comment>
<keyword evidence="8 12" id="KW-0067">ATP-binding</keyword>
<dbReference type="STRING" id="1604004.HLASA_2061"/>
<keyword evidence="9 12" id="KW-0460">Magnesium</keyword>
<feature type="region of interest" description="Disordered" evidence="13">
    <location>
        <begin position="1"/>
        <end position="24"/>
    </location>
</feature>
<dbReference type="InterPro" id="IPR005146">
    <property type="entry name" value="B3/B4_tRNA-bd"/>
</dbReference>
<dbReference type="SUPFAM" id="SSF55681">
    <property type="entry name" value="Class II aaRS and biotin synthetases"/>
    <property type="match status" value="1"/>
</dbReference>
<dbReference type="InterPro" id="IPR005147">
    <property type="entry name" value="tRNA_synthase_B5-dom"/>
</dbReference>
<reference evidence="16" key="1">
    <citation type="submission" date="2015-05" db="EMBL/GenBank/DDBJ databases">
        <title>Complete genome sequence of Halanaeroarchaeum sulfurireducens type strain M27-SA2, a sulfate-reducer haloarchaeon from marine anoxic lake Medee.</title>
        <authorList>
            <person name="Messina E."/>
            <person name="Kublanov I.V."/>
            <person name="Toshchakov S."/>
            <person name="Arcadi E."/>
            <person name="La Spada G."/>
            <person name="La Cono V."/>
            <person name="Yakimov M.M."/>
        </authorList>
    </citation>
    <scope>NUCLEOTIDE SEQUENCE [LARGE SCALE GENOMIC DNA]</scope>
    <source>
        <strain evidence="16">M27-SA2</strain>
    </source>
</reference>
<evidence type="ECO:0000256" key="2">
    <source>
        <dbReference type="ARBA" id="ARBA00004496"/>
    </source>
</evidence>
<evidence type="ECO:0000256" key="1">
    <source>
        <dbReference type="ARBA" id="ARBA00001946"/>
    </source>
</evidence>
<evidence type="ECO:0000313" key="16">
    <source>
        <dbReference type="Proteomes" id="UP000060390"/>
    </source>
</evidence>
<comment type="similarity">
    <text evidence="3 12">Belongs to the phenylalanyl-tRNA synthetase beta subunit family. Type 2 subfamily.</text>
</comment>
<comment type="cofactor">
    <cofactor evidence="1 12">
        <name>Mg(2+)</name>
        <dbReference type="ChEBI" id="CHEBI:18420"/>
    </cofactor>
</comment>
<dbReference type="PANTHER" id="PTHR10947">
    <property type="entry name" value="PHENYLALANYL-TRNA SYNTHETASE BETA CHAIN AND LEUCINE-RICH REPEAT-CONTAINING PROTEIN 47"/>
    <property type="match status" value="1"/>
</dbReference>
<evidence type="ECO:0000256" key="8">
    <source>
        <dbReference type="ARBA" id="ARBA00022840"/>
    </source>
</evidence>
<organism evidence="15 16">
    <name type="scientific">Halanaeroarchaeum sulfurireducens</name>
    <dbReference type="NCBI Taxonomy" id="1604004"/>
    <lineage>
        <taxon>Archaea</taxon>
        <taxon>Methanobacteriati</taxon>
        <taxon>Methanobacteriota</taxon>
        <taxon>Stenosarchaea group</taxon>
        <taxon>Halobacteria</taxon>
        <taxon>Halobacteriales</taxon>
        <taxon>Halobacteriaceae</taxon>
        <taxon>Halanaeroarchaeum</taxon>
    </lineage>
</organism>
<evidence type="ECO:0000256" key="10">
    <source>
        <dbReference type="ARBA" id="ARBA00022917"/>
    </source>
</evidence>
<reference evidence="15 16" key="2">
    <citation type="journal article" date="2016" name="Stand. Genomic Sci.">
        <title>Complete genome sequence of 'Halanaeroarchaeum sulfurireducens' M27-SA2, a sulfur-reducing and acetate-oxidizing haloarchaeon from the deep-sea hypersaline anoxic lake Medee.</title>
        <authorList>
            <person name="Messina E."/>
            <person name="Sorokin D.Y."/>
            <person name="Kublanov I.V."/>
            <person name="Toshchakov S."/>
            <person name="Lopatina A."/>
            <person name="Arcadi E."/>
            <person name="Smedile F."/>
            <person name="La Spada G."/>
            <person name="La Cono V."/>
            <person name="Yakimov M.M."/>
        </authorList>
    </citation>
    <scope>NUCLEOTIDE SEQUENCE [LARGE SCALE GENOMIC DNA]</scope>
    <source>
        <strain evidence="15 16">M27-SA2</strain>
    </source>
</reference>
<dbReference type="Gene3D" id="3.30.56.10">
    <property type="match status" value="2"/>
</dbReference>
<feature type="compositionally biased region" description="Basic and acidic residues" evidence="13">
    <location>
        <begin position="9"/>
        <end position="20"/>
    </location>
</feature>